<sequence length="483" mass="55699">MNREEIPRLLALDKTLYDTWTVYGEILDADPSGPEAAAVDRFADALLADSDFILCCGHWQFMKKLITWSAARDRQDFLKTLAPVVWEFYSGRLHELRAHIEPYMPPKRELPKESVPAIIDFRYKTLAAKRTADALCEKRVWLPKGTEACQYSLFHDKKEHWFSTSAERFESDPRMVTARKRFETDTCLIYDFLWGDDRIESPALHSFLVRYDGHRLTRSEIAELITAVACQRAGAIHWDMTANVDGKYTKIDPFPHEANCPANREIFTLLYILKKCGYMEDVLNLLPRLPREIPLLLMCLDVPAIRERVESHLRIPGLKAAYDMALAPKKCTLKEQLKLVEFGRANPEFQELLAFTLNRYGYYSYNNYQPVVDWFCREYAPFSMAHGADILCFLTSRADLLDTARVMLEHGPETRFGTAGFSNAGFSNIQEYLTRCVTGYLAMTGSPELDEWLAFLKGKKWREESSAKIKLFDFVEALRRQTG</sequence>
<organism evidence="1 2">
    <name type="scientific">Breznakiella homolactica</name>
    <dbReference type="NCBI Taxonomy" id="2798577"/>
    <lineage>
        <taxon>Bacteria</taxon>
        <taxon>Pseudomonadati</taxon>
        <taxon>Spirochaetota</taxon>
        <taxon>Spirochaetia</taxon>
        <taxon>Spirochaetales</taxon>
        <taxon>Breznakiellaceae</taxon>
        <taxon>Breznakiella</taxon>
    </lineage>
</organism>
<dbReference type="AlphaFoldDB" id="A0A7T7XJJ6"/>
<name>A0A7T7XJJ6_9SPIR</name>
<proteinExistence type="predicted"/>
<evidence type="ECO:0000313" key="2">
    <source>
        <dbReference type="Proteomes" id="UP000595917"/>
    </source>
</evidence>
<reference evidence="1" key="1">
    <citation type="submission" date="2021-01" db="EMBL/GenBank/DDBJ databases">
        <title>Description of Breznakiella homolactica.</title>
        <authorList>
            <person name="Song Y."/>
            <person name="Brune A."/>
        </authorList>
    </citation>
    <scope>NUCLEOTIDE SEQUENCE</scope>
    <source>
        <strain evidence="1">RmG30</strain>
    </source>
</reference>
<evidence type="ECO:0000313" key="1">
    <source>
        <dbReference type="EMBL" id="QQO07590.1"/>
    </source>
</evidence>
<keyword evidence="2" id="KW-1185">Reference proteome</keyword>
<dbReference type="Proteomes" id="UP000595917">
    <property type="component" value="Chromosome"/>
</dbReference>
<gene>
    <name evidence="1" type="ORF">JFL75_11600</name>
</gene>
<dbReference type="EMBL" id="CP067089">
    <property type="protein sequence ID" value="QQO07590.1"/>
    <property type="molecule type" value="Genomic_DNA"/>
</dbReference>
<dbReference type="RefSeq" id="WP_215624896.1">
    <property type="nucleotide sequence ID" value="NZ_CP067089.2"/>
</dbReference>
<accession>A0A7T7XJJ6</accession>
<dbReference type="KEGG" id="bhc:JFL75_11600"/>
<protein>
    <submittedName>
        <fullName evidence="1">Uncharacterized protein</fullName>
    </submittedName>
</protein>